<feature type="compositionally biased region" description="Polar residues" evidence="2">
    <location>
        <begin position="1"/>
        <end position="29"/>
    </location>
</feature>
<reference evidence="4" key="1">
    <citation type="journal article" date="2019" name="G3 (Bethesda)">
        <title>Genome Assemblies of Two Rare Opportunistic Yeast Pathogens: Diutina rugosa (syn. Candida rugosa) and Trichomonascus ciferrii (syn. Candida ciferrii).</title>
        <authorList>
            <person name="Mixao V."/>
            <person name="Saus E."/>
            <person name="Hansen A.P."/>
            <person name="Lass-Florl C."/>
            <person name="Gabaldon T."/>
        </authorList>
    </citation>
    <scope>NUCLEOTIDE SEQUENCE</scope>
    <source>
        <strain evidence="4">CBS 4856</strain>
    </source>
</reference>
<dbReference type="GO" id="GO:0016538">
    <property type="term" value="F:cyclin-dependent protein serine/threonine kinase regulator activity"/>
    <property type="evidence" value="ECO:0007669"/>
    <property type="project" value="InterPro"/>
</dbReference>
<comment type="caution">
    <text evidence="4">The sequence shown here is derived from an EMBL/GenBank/DDBJ whole genome shotgun (WGS) entry which is preliminary data.</text>
</comment>
<dbReference type="CDD" id="cd20546">
    <property type="entry name" value="CYCLIN_SpCG1C_ScCTK2-like_rpt2"/>
    <property type="match status" value="1"/>
</dbReference>
<dbReference type="Proteomes" id="UP000761534">
    <property type="component" value="Unassembled WGS sequence"/>
</dbReference>
<evidence type="ECO:0000256" key="2">
    <source>
        <dbReference type="SAM" id="MobiDB-lite"/>
    </source>
</evidence>
<dbReference type="Gene3D" id="1.10.472.10">
    <property type="entry name" value="Cyclin-like"/>
    <property type="match status" value="2"/>
</dbReference>
<accession>A0A642VEA8</accession>
<organism evidence="4 5">
    <name type="scientific">Trichomonascus ciferrii</name>
    <dbReference type="NCBI Taxonomy" id="44093"/>
    <lineage>
        <taxon>Eukaryota</taxon>
        <taxon>Fungi</taxon>
        <taxon>Dikarya</taxon>
        <taxon>Ascomycota</taxon>
        <taxon>Saccharomycotina</taxon>
        <taxon>Dipodascomycetes</taxon>
        <taxon>Dipodascales</taxon>
        <taxon>Trichomonascaceae</taxon>
        <taxon>Trichomonascus</taxon>
        <taxon>Trichomonascus ciferrii complex</taxon>
    </lineage>
</organism>
<dbReference type="AlphaFoldDB" id="A0A642VEA8"/>
<protein>
    <recommendedName>
        <fullName evidence="3">Cyclin-like domain-containing protein</fullName>
    </recommendedName>
</protein>
<dbReference type="InterPro" id="IPR013763">
    <property type="entry name" value="Cyclin-like_dom"/>
</dbReference>
<evidence type="ECO:0000256" key="1">
    <source>
        <dbReference type="RuleBase" id="RU000383"/>
    </source>
</evidence>
<dbReference type="VEuPathDB" id="FungiDB:TRICI_000118"/>
<dbReference type="GO" id="GO:0006357">
    <property type="term" value="P:regulation of transcription by RNA polymerase II"/>
    <property type="evidence" value="ECO:0007669"/>
    <property type="project" value="InterPro"/>
</dbReference>
<dbReference type="SUPFAM" id="SSF47954">
    <property type="entry name" value="Cyclin-like"/>
    <property type="match status" value="2"/>
</dbReference>
<keyword evidence="5" id="KW-1185">Reference proteome</keyword>
<sequence>MSTNSPNSFRDRSTPGSTDDQVLSSSSGSMPLLTKLSRPFLTQNQLEHLRTLTGLSGPKFNSMLLHAFDQIWNIAQVYNFPMRTIGTAMLLFQKTYLFNLLQNFPPNETTIACLMIASKIEDTPKKARELLQTSYYIKEVTISSTQLEEIRQQVLSLERQILETIGFDFRIRHPQPYIIKFSKEMGISRGDALVAWNIAIDAYATDAVLRFPCHVVALACIFLATKVNEFDVLPKMNFARFFCKKVQLKGAVLDLLEFYSHSLPASRLGKINQSIDANTFINFRIDINKQFRNQNKPEPHGSVEGLFIRDPKLSDKGTVRYILDWERGHVSGEPLI</sequence>
<feature type="domain" description="Cyclin-like" evidence="3">
    <location>
        <begin position="69"/>
        <end position="163"/>
    </location>
</feature>
<dbReference type="SMART" id="SM00385">
    <property type="entry name" value="CYCLIN"/>
    <property type="match status" value="2"/>
</dbReference>
<keyword evidence="1" id="KW-0195">Cyclin</keyword>
<comment type="similarity">
    <text evidence="1">Belongs to the cyclin family.</text>
</comment>
<dbReference type="PANTHER" id="PTHR10026">
    <property type="entry name" value="CYCLIN"/>
    <property type="match status" value="1"/>
</dbReference>
<evidence type="ECO:0000259" key="3">
    <source>
        <dbReference type="SMART" id="SM00385"/>
    </source>
</evidence>
<dbReference type="Pfam" id="PF00134">
    <property type="entry name" value="Cyclin_N"/>
    <property type="match status" value="1"/>
</dbReference>
<dbReference type="EMBL" id="SWFS01000013">
    <property type="protein sequence ID" value="KAA8917731.1"/>
    <property type="molecule type" value="Genomic_DNA"/>
</dbReference>
<dbReference type="InterPro" id="IPR006671">
    <property type="entry name" value="Cyclin_N"/>
</dbReference>
<dbReference type="OrthoDB" id="4951845at2759"/>
<dbReference type="InterPro" id="IPR036915">
    <property type="entry name" value="Cyclin-like_sf"/>
</dbReference>
<evidence type="ECO:0000313" key="4">
    <source>
        <dbReference type="EMBL" id="KAA8917731.1"/>
    </source>
</evidence>
<gene>
    <name evidence="4" type="ORF">TRICI_000118</name>
</gene>
<name>A0A642VEA8_9ASCO</name>
<feature type="domain" description="Cyclin-like" evidence="3">
    <location>
        <begin position="176"/>
        <end position="257"/>
    </location>
</feature>
<evidence type="ECO:0000313" key="5">
    <source>
        <dbReference type="Proteomes" id="UP000761534"/>
    </source>
</evidence>
<dbReference type="InterPro" id="IPR043198">
    <property type="entry name" value="Cyclin/Ssn8"/>
</dbReference>
<proteinExistence type="inferred from homology"/>
<feature type="region of interest" description="Disordered" evidence="2">
    <location>
        <begin position="1"/>
        <end position="30"/>
    </location>
</feature>